<evidence type="ECO:0000256" key="2">
    <source>
        <dbReference type="ARBA" id="ARBA00022827"/>
    </source>
</evidence>
<dbReference type="GO" id="GO:1903457">
    <property type="term" value="P:lactate catabolic process"/>
    <property type="evidence" value="ECO:0007669"/>
    <property type="project" value="TreeGrafter"/>
</dbReference>
<dbReference type="RefSeq" id="XP_064704066.1">
    <property type="nucleotide sequence ID" value="XM_064849363.1"/>
</dbReference>
<dbReference type="InterPro" id="IPR016169">
    <property type="entry name" value="FAD-bd_PCMH_sub2"/>
</dbReference>
<dbReference type="Pfam" id="PF01565">
    <property type="entry name" value="FAD_binding_4"/>
    <property type="match status" value="1"/>
</dbReference>
<evidence type="ECO:0000313" key="4">
    <source>
        <dbReference type="EMBL" id="KAK5048707.1"/>
    </source>
</evidence>
<dbReference type="SUPFAM" id="SSF55103">
    <property type="entry name" value="FAD-linked oxidases, C-terminal domain"/>
    <property type="match status" value="1"/>
</dbReference>
<reference evidence="4 5" key="1">
    <citation type="submission" date="2023-08" db="EMBL/GenBank/DDBJ databases">
        <title>Black Yeasts Isolated from many extreme environments.</title>
        <authorList>
            <person name="Coleine C."/>
            <person name="Stajich J.E."/>
            <person name="Selbmann L."/>
        </authorList>
    </citation>
    <scope>NUCLEOTIDE SEQUENCE [LARGE SCALE GENOMIC DNA]</scope>
    <source>
        <strain evidence="4 5">CCFEE 5792</strain>
    </source>
</reference>
<evidence type="ECO:0000256" key="1">
    <source>
        <dbReference type="ARBA" id="ARBA00022630"/>
    </source>
</evidence>
<dbReference type="GeneID" id="89973973"/>
<organism evidence="4 5">
    <name type="scientific">Exophiala bonariae</name>
    <dbReference type="NCBI Taxonomy" id="1690606"/>
    <lineage>
        <taxon>Eukaryota</taxon>
        <taxon>Fungi</taxon>
        <taxon>Dikarya</taxon>
        <taxon>Ascomycota</taxon>
        <taxon>Pezizomycotina</taxon>
        <taxon>Eurotiomycetes</taxon>
        <taxon>Chaetothyriomycetidae</taxon>
        <taxon>Chaetothyriales</taxon>
        <taxon>Herpotrichiellaceae</taxon>
        <taxon>Exophiala</taxon>
    </lineage>
</organism>
<dbReference type="EMBL" id="JAVRRD010000021">
    <property type="protein sequence ID" value="KAK5048707.1"/>
    <property type="molecule type" value="Genomic_DNA"/>
</dbReference>
<dbReference type="GO" id="GO:0004458">
    <property type="term" value="F:D-lactate dehydrogenase (cytochrome) activity"/>
    <property type="evidence" value="ECO:0007669"/>
    <property type="project" value="TreeGrafter"/>
</dbReference>
<keyword evidence="2" id="KW-0274">FAD</keyword>
<dbReference type="InterPro" id="IPR016166">
    <property type="entry name" value="FAD-bd_PCMH"/>
</dbReference>
<protein>
    <recommendedName>
        <fullName evidence="3">FAD-binding PCMH-type domain-containing protein</fullName>
    </recommendedName>
</protein>
<comment type="caution">
    <text evidence="4">The sequence shown here is derived from an EMBL/GenBank/DDBJ whole genome shotgun (WGS) entry which is preliminary data.</text>
</comment>
<dbReference type="SUPFAM" id="SSF56176">
    <property type="entry name" value="FAD-binding/transporter-associated domain-like"/>
    <property type="match status" value="1"/>
</dbReference>
<dbReference type="Proteomes" id="UP001358417">
    <property type="component" value="Unassembled WGS sequence"/>
</dbReference>
<dbReference type="InterPro" id="IPR036318">
    <property type="entry name" value="FAD-bd_PCMH-like_sf"/>
</dbReference>
<dbReference type="Gene3D" id="3.30.43.10">
    <property type="entry name" value="Uridine Diphospho-n-acetylenolpyruvylglucosamine Reductase, domain 2"/>
    <property type="match status" value="1"/>
</dbReference>
<keyword evidence="5" id="KW-1185">Reference proteome</keyword>
<dbReference type="InterPro" id="IPR016164">
    <property type="entry name" value="FAD-linked_Oxase-like_C"/>
</dbReference>
<dbReference type="AlphaFoldDB" id="A0AAV9N3E6"/>
<dbReference type="Gene3D" id="1.10.45.10">
    <property type="entry name" value="Vanillyl-alcohol Oxidase, Chain A, domain 4"/>
    <property type="match status" value="1"/>
</dbReference>
<gene>
    <name evidence="4" type="ORF">LTR84_005799</name>
</gene>
<dbReference type="PANTHER" id="PTHR11748:SF114">
    <property type="entry name" value="ARYL-ALCOHOL OXIDASE VANILLYL-ALCOHOL OXIDASE (AFU_ORTHOLOGUE AFUA_3G09500)-RELATED"/>
    <property type="match status" value="1"/>
</dbReference>
<dbReference type="Gene3D" id="3.30.465.10">
    <property type="match status" value="1"/>
</dbReference>
<dbReference type="PANTHER" id="PTHR11748">
    <property type="entry name" value="D-LACTATE DEHYDROGENASE"/>
    <property type="match status" value="1"/>
</dbReference>
<feature type="domain" description="FAD-binding PCMH-type" evidence="3">
    <location>
        <begin position="104"/>
        <end position="290"/>
    </location>
</feature>
<dbReference type="PROSITE" id="PS51387">
    <property type="entry name" value="FAD_PCMH"/>
    <property type="match status" value="1"/>
</dbReference>
<dbReference type="GO" id="GO:0008720">
    <property type="term" value="F:D-lactate dehydrogenase (NAD+) activity"/>
    <property type="evidence" value="ECO:0007669"/>
    <property type="project" value="TreeGrafter"/>
</dbReference>
<dbReference type="GO" id="GO:0071949">
    <property type="term" value="F:FAD binding"/>
    <property type="evidence" value="ECO:0007669"/>
    <property type="project" value="InterPro"/>
</dbReference>
<dbReference type="InterPro" id="IPR006094">
    <property type="entry name" value="Oxid_FAD_bind_N"/>
</dbReference>
<dbReference type="InterPro" id="IPR016171">
    <property type="entry name" value="Vanillyl_alc_oxidase_C-sub2"/>
</dbReference>
<dbReference type="InterPro" id="IPR016167">
    <property type="entry name" value="FAD-bd_PCMH_sub1"/>
</dbReference>
<sequence length="593" mass="66086">MTEGHDFNRFPPPMLEKPTTWTMASVTPPGRYNNFSEAHERHRKLFDRPLLHPWEDVLPPGVDQKLFDAVINELVELLGSDGVFVGKALVDYVDPFELSEAEGKRRQPSAAVCPRSLDEIKGVLQIANKNAIPLWTFSRGKNLGYGGPAPILQGSLIIDLHRLGEIIEVNEEFAYAVVEPGVTFKELFDHCVESKLKVWPSAPSLPWGSVIGNTLDRGMGFLPTGVHSQQIAGLEVLLANGDVVRTGHFANSKSKSGHLTKHSFGPSIEGLFLQSNLGIVTKLGIWLTPQPHSYMMCNLSVPDMKDVKILVDLLAPMRRNGLIPGTVWACSGTEVLAAMHKRAEIWKEPGPIPHSRLGELLKEFGMGLWNAMFGLYGPKSVVEAQFNEIKAIVENQAPVAQFRGNIYGGKDSGLVDVLSIPELDGGMWAGVPNFLSWEGLKWNLPLNSSASQPSHRDYAPIIPANGDTVLEWAEVSRRICEEEGFDIFCDFFILERHVIFVYLTTFDKADLKQRKAMKSILSRLHEEGEARGYAPYRCHIDDMDRVSESFDFNNHAYRRFVENLKDTFDPQGILSPGKSGIWGKRFRETNGST</sequence>
<dbReference type="GO" id="GO:0005739">
    <property type="term" value="C:mitochondrion"/>
    <property type="evidence" value="ECO:0007669"/>
    <property type="project" value="TreeGrafter"/>
</dbReference>
<evidence type="ECO:0000259" key="3">
    <source>
        <dbReference type="PROSITE" id="PS51387"/>
    </source>
</evidence>
<evidence type="ECO:0000313" key="5">
    <source>
        <dbReference type="Proteomes" id="UP001358417"/>
    </source>
</evidence>
<accession>A0AAV9N3E6</accession>
<dbReference type="Gene3D" id="3.40.462.10">
    <property type="entry name" value="FAD-linked oxidases, C-terminal domain"/>
    <property type="match status" value="1"/>
</dbReference>
<keyword evidence="1" id="KW-0285">Flavoprotein</keyword>
<proteinExistence type="predicted"/>
<name>A0AAV9N3E6_9EURO</name>
<dbReference type="InterPro" id="IPR016170">
    <property type="entry name" value="Cytok_DH_C_sf"/>
</dbReference>